<comment type="subcellular location">
    <subcellularLocation>
        <location evidence="1">Cell envelope</location>
    </subcellularLocation>
</comment>
<proteinExistence type="predicted"/>
<sequence>MPEEDNRRRRGRVLAGLAAAVAVPAIIAVALVWTRDVDAATEEPAETISVGTVAVERTDLSTSRTLPGTLGYGTPRAVRAGRDGVITGLPEAGATVDRGQPLYQVNDEPVPLFIGAPPLYRTITGANMTGRDVAMVAKNLAALGYAIGDQPTAGQQVKQTYTEEPAPAPSATPATPPAPVSRTAWVTVRDGEGVLTAALSAAIKRWQQDTGLPADGVIEVGDLAVLPGAVRVDSLTAQIGDPATGDLMSVTQTTKVITVQAPVTDADVLKPGGAVTLRMPDGTETPGEVGETSTVAQTPDGAPPGSAQQVNVTVTMNDPKAAGRLDGGAVEVRVEGETRKDVLAVPVTALLALREGGYAIQLVDGRLLAVATGMFSGGMVEVSGDGVTEGLLVVTTS</sequence>
<keyword evidence="4" id="KW-1133">Transmembrane helix</keyword>
<evidence type="ECO:0000313" key="5">
    <source>
        <dbReference type="EMBL" id="MDQ0366813.1"/>
    </source>
</evidence>
<dbReference type="AlphaFoldDB" id="A0AAE4B0H7"/>
<feature type="compositionally biased region" description="Pro residues" evidence="3">
    <location>
        <begin position="166"/>
        <end position="179"/>
    </location>
</feature>
<keyword evidence="2" id="KW-0175">Coiled coil</keyword>
<feature type="transmembrane region" description="Helical" evidence="4">
    <location>
        <begin position="12"/>
        <end position="33"/>
    </location>
</feature>
<gene>
    <name evidence="5" type="ORF">J2S42_003482</name>
</gene>
<dbReference type="PANTHER" id="PTHR32347">
    <property type="entry name" value="EFFLUX SYSTEM COMPONENT YKNX-RELATED"/>
    <property type="match status" value="1"/>
</dbReference>
<dbReference type="InterPro" id="IPR050465">
    <property type="entry name" value="UPF0194_transport"/>
</dbReference>
<keyword evidence="4" id="KW-0812">Transmembrane</keyword>
<name>A0AAE4B0H7_9ACTN</name>
<dbReference type="Proteomes" id="UP001240236">
    <property type="component" value="Unassembled WGS sequence"/>
</dbReference>
<feature type="region of interest" description="Disordered" evidence="3">
    <location>
        <begin position="155"/>
        <end position="180"/>
    </location>
</feature>
<keyword evidence="6" id="KW-1185">Reference proteome</keyword>
<feature type="region of interest" description="Disordered" evidence="3">
    <location>
        <begin position="278"/>
        <end position="307"/>
    </location>
</feature>
<evidence type="ECO:0000313" key="6">
    <source>
        <dbReference type="Proteomes" id="UP001240236"/>
    </source>
</evidence>
<dbReference type="RefSeq" id="WP_307240418.1">
    <property type="nucleotide sequence ID" value="NZ_JAUSUZ010000001.1"/>
</dbReference>
<dbReference type="EMBL" id="JAUSUZ010000001">
    <property type="protein sequence ID" value="MDQ0366813.1"/>
    <property type="molecule type" value="Genomic_DNA"/>
</dbReference>
<evidence type="ECO:0000256" key="4">
    <source>
        <dbReference type="SAM" id="Phobius"/>
    </source>
</evidence>
<evidence type="ECO:0008006" key="7">
    <source>
        <dbReference type="Google" id="ProtNLM"/>
    </source>
</evidence>
<organism evidence="5 6">
    <name type="scientific">Catenuloplanes indicus</name>
    <dbReference type="NCBI Taxonomy" id="137267"/>
    <lineage>
        <taxon>Bacteria</taxon>
        <taxon>Bacillati</taxon>
        <taxon>Actinomycetota</taxon>
        <taxon>Actinomycetes</taxon>
        <taxon>Micromonosporales</taxon>
        <taxon>Micromonosporaceae</taxon>
        <taxon>Catenuloplanes</taxon>
    </lineage>
</organism>
<evidence type="ECO:0000256" key="2">
    <source>
        <dbReference type="ARBA" id="ARBA00023054"/>
    </source>
</evidence>
<comment type="caution">
    <text evidence="5">The sequence shown here is derived from an EMBL/GenBank/DDBJ whole genome shotgun (WGS) entry which is preliminary data.</text>
</comment>
<dbReference type="PANTHER" id="PTHR32347:SF23">
    <property type="entry name" value="BLL5650 PROTEIN"/>
    <property type="match status" value="1"/>
</dbReference>
<evidence type="ECO:0000256" key="1">
    <source>
        <dbReference type="ARBA" id="ARBA00004196"/>
    </source>
</evidence>
<dbReference type="Gene3D" id="1.10.101.10">
    <property type="entry name" value="PGBD-like superfamily/PGBD"/>
    <property type="match status" value="1"/>
</dbReference>
<accession>A0AAE4B0H7</accession>
<keyword evidence="4" id="KW-0472">Membrane</keyword>
<protein>
    <recommendedName>
        <fullName evidence="7">Peptidoglycan-binding protein</fullName>
    </recommendedName>
</protein>
<dbReference type="InterPro" id="IPR036365">
    <property type="entry name" value="PGBD-like_sf"/>
</dbReference>
<reference evidence="5 6" key="1">
    <citation type="submission" date="2023-07" db="EMBL/GenBank/DDBJ databases">
        <title>Sequencing the genomes of 1000 actinobacteria strains.</title>
        <authorList>
            <person name="Klenk H.-P."/>
        </authorList>
    </citation>
    <scope>NUCLEOTIDE SEQUENCE [LARGE SCALE GENOMIC DNA]</scope>
    <source>
        <strain evidence="5 6">DSM 44709</strain>
    </source>
</reference>
<dbReference type="InterPro" id="IPR036366">
    <property type="entry name" value="PGBDSf"/>
</dbReference>
<dbReference type="GO" id="GO:0030313">
    <property type="term" value="C:cell envelope"/>
    <property type="evidence" value="ECO:0007669"/>
    <property type="project" value="UniProtKB-SubCell"/>
</dbReference>
<evidence type="ECO:0000256" key="3">
    <source>
        <dbReference type="SAM" id="MobiDB-lite"/>
    </source>
</evidence>
<dbReference type="SUPFAM" id="SSF47090">
    <property type="entry name" value="PGBD-like"/>
    <property type="match status" value="1"/>
</dbReference>